<dbReference type="FunFam" id="3.40.50.300:FF:001660">
    <property type="entry name" value="NF-X1 finger and helicase protein, putative"/>
    <property type="match status" value="1"/>
</dbReference>
<dbReference type="Pfam" id="PF13087">
    <property type="entry name" value="AAA_12"/>
    <property type="match status" value="1"/>
</dbReference>
<proteinExistence type="predicted"/>
<dbReference type="EMBL" id="JH687562">
    <property type="protein sequence ID" value="EIN03493.1"/>
    <property type="molecule type" value="Genomic_DNA"/>
</dbReference>
<gene>
    <name evidence="3" type="ORF">PUNSTDRAFT_78056</name>
</gene>
<dbReference type="InterPro" id="IPR045055">
    <property type="entry name" value="DNA2/NAM7-like"/>
</dbReference>
<evidence type="ECO:0000259" key="2">
    <source>
        <dbReference type="Pfam" id="PF13087"/>
    </source>
</evidence>
<dbReference type="OrthoDB" id="2423195at2759"/>
<dbReference type="GO" id="GO:0004386">
    <property type="term" value="F:helicase activity"/>
    <property type="evidence" value="ECO:0007669"/>
    <property type="project" value="InterPro"/>
</dbReference>
<evidence type="ECO:0000259" key="1">
    <source>
        <dbReference type="Pfam" id="PF13086"/>
    </source>
</evidence>
<feature type="domain" description="DNA2/NAM7 helicase-like C-terminal" evidence="2">
    <location>
        <begin position="805"/>
        <end position="1031"/>
    </location>
</feature>
<evidence type="ECO:0000313" key="4">
    <source>
        <dbReference type="Proteomes" id="UP000054196"/>
    </source>
</evidence>
<dbReference type="OMA" id="TFTQARK"/>
<reference evidence="4" key="1">
    <citation type="journal article" date="2012" name="Science">
        <title>The Paleozoic origin of enzymatic lignin decomposition reconstructed from 31 fungal genomes.</title>
        <authorList>
            <person name="Floudas D."/>
            <person name="Binder M."/>
            <person name="Riley R."/>
            <person name="Barry K."/>
            <person name="Blanchette R.A."/>
            <person name="Henrissat B."/>
            <person name="Martinez A.T."/>
            <person name="Otillar R."/>
            <person name="Spatafora J.W."/>
            <person name="Yadav J.S."/>
            <person name="Aerts A."/>
            <person name="Benoit I."/>
            <person name="Boyd A."/>
            <person name="Carlson A."/>
            <person name="Copeland A."/>
            <person name="Coutinho P.M."/>
            <person name="de Vries R.P."/>
            <person name="Ferreira P."/>
            <person name="Findley K."/>
            <person name="Foster B."/>
            <person name="Gaskell J."/>
            <person name="Glotzer D."/>
            <person name="Gorecki P."/>
            <person name="Heitman J."/>
            <person name="Hesse C."/>
            <person name="Hori C."/>
            <person name="Igarashi K."/>
            <person name="Jurgens J.A."/>
            <person name="Kallen N."/>
            <person name="Kersten P."/>
            <person name="Kohler A."/>
            <person name="Kuees U."/>
            <person name="Kumar T.K.A."/>
            <person name="Kuo A."/>
            <person name="LaButti K."/>
            <person name="Larrondo L.F."/>
            <person name="Lindquist E."/>
            <person name="Ling A."/>
            <person name="Lombard V."/>
            <person name="Lucas S."/>
            <person name="Lundell T."/>
            <person name="Martin R."/>
            <person name="McLaughlin D.J."/>
            <person name="Morgenstern I."/>
            <person name="Morin E."/>
            <person name="Murat C."/>
            <person name="Nagy L.G."/>
            <person name="Nolan M."/>
            <person name="Ohm R.A."/>
            <person name="Patyshakuliyeva A."/>
            <person name="Rokas A."/>
            <person name="Ruiz-Duenas F.J."/>
            <person name="Sabat G."/>
            <person name="Salamov A."/>
            <person name="Samejima M."/>
            <person name="Schmutz J."/>
            <person name="Slot J.C."/>
            <person name="St John F."/>
            <person name="Stenlid J."/>
            <person name="Sun H."/>
            <person name="Sun S."/>
            <person name="Syed K."/>
            <person name="Tsang A."/>
            <person name="Wiebenga A."/>
            <person name="Young D."/>
            <person name="Pisabarro A."/>
            <person name="Eastwood D.C."/>
            <person name="Martin F."/>
            <person name="Cullen D."/>
            <person name="Grigoriev I.V."/>
            <person name="Hibbett D.S."/>
        </authorList>
    </citation>
    <scope>NUCLEOTIDE SEQUENCE [LARGE SCALE GENOMIC DNA]</scope>
    <source>
        <strain evidence="4">HHB-11173 SS5</strain>
    </source>
</reference>
<name>R7RZT1_PUNST</name>
<keyword evidence="3" id="KW-0378">Hydrolase</keyword>
<sequence length="1151" mass="129903">MSVDASRATRLTKVFNNACKGQKLSGLAYVHFLQAICVQPSPATCLNAIVTSPNGITTFKNAICSDISPVFCNGLGAEVLAYFSSPDLTAIAGGDFLRRVCEAVVDPPVFWDSFITAFKNGNLQVKAQRTFATFLLRLLEILLPDAVASYRELARDPDIITPLLNSPEADIHDVAARIKAIADPFDIGFSAARTQDGPGGRHDNDKVDFRRIAIVPTIQEIRCKKMPFLRASDELEDPVTKKTRLLDYLDSQFRLLREDMLYEVREELNTHLNQKRMNSCAIDFLALDDVRYEPRSRDPRRYPWAICLSSIVDFPQLARVHNDYHARKRWLDDKKNRNFIKHQSSVLLKVDDELLTLANIHRDVDYLALNPPVIILQIQGAANISRALLRLKLAKRISIVPVFLPLFAYEPVLKAIQHTSHIPLEEELLNWSPSDPPSLVDNGTESLVDALLRNPTRDLRTILDIPISVRLDKSQVDSLILGLTQKVSLIQGPPGTGKSFIGALLAKSLYDFSSGKILVVCYTNHALDQFLEDLMKIGIPSSEMVRLGSKSTPATEPLLLRNQGYSYRRSPDEWDTINFYKERIADCDYDLEHASSQFMNTTSSLEGLLDCIELHDERFYGAFRIPERVDDMRVIGVNNKAVDSEYLIRRWDQGKDAGVFRNEPNVVETADVWRMSVPARQNKLKSWRERALQEQIHKITDMVEKYNMYVRALDSMFAAGRHEPLLHARIIGCTTTAAAMYREALCDAGPEVLLVEEAGEILESHVLTALSPKTKQLILIGDHKQLRPKVNNYLLTVEKGEGYDLNRSLFERLILKGYPHEALSQQHRMRPEISSLVRNLMYPDLVDAPSTSSRPDLRGFQSNIVFVHHEHPEGELKDLQPEQLGLDVGRKSSKINHHEVEMVLKILRYIDQQGYRRDEVVILTPYLGQLRALQTALKDTNDPVLADLDNADMIKAGLISSVVGGTSKAPIRLGQSFTCYLDNYQGEESDIVIACLTRSNDRNDIGFMFAEERLNVLLSRARNALIMIGNSNTFQNARKGKEAWKNLFDSLKAKGHFYDGVPIQCERHPSHKKILRAPEEFDQHSPNGGCLKLWCAGTIRLFCEVRGLTISSAERGYGADTNARLHATTLSTIRRCHARRFHLGNARKVML</sequence>
<keyword evidence="4" id="KW-1185">Reference proteome</keyword>
<dbReference type="Pfam" id="PF13086">
    <property type="entry name" value="AAA_11"/>
    <property type="match status" value="1"/>
</dbReference>
<dbReference type="InterPro" id="IPR047187">
    <property type="entry name" value="SF1_C_Upf1"/>
</dbReference>
<dbReference type="GO" id="GO:0031380">
    <property type="term" value="C:nuclear RNA-directed RNA polymerase complex"/>
    <property type="evidence" value="ECO:0007669"/>
    <property type="project" value="TreeGrafter"/>
</dbReference>
<dbReference type="RefSeq" id="XP_007389265.1">
    <property type="nucleotide sequence ID" value="XM_007389203.1"/>
</dbReference>
<dbReference type="Gene3D" id="3.40.50.300">
    <property type="entry name" value="P-loop containing nucleotide triphosphate hydrolases"/>
    <property type="match status" value="2"/>
</dbReference>
<accession>R7RZT1</accession>
<dbReference type="eggNOG" id="KOG1807">
    <property type="taxonomic scope" value="Eukaryota"/>
</dbReference>
<dbReference type="CDD" id="cd18808">
    <property type="entry name" value="SF1_C_Upf1"/>
    <property type="match status" value="1"/>
</dbReference>
<organism evidence="3 4">
    <name type="scientific">Punctularia strigosozonata (strain HHB-11173)</name>
    <name type="common">White-rot fungus</name>
    <dbReference type="NCBI Taxonomy" id="741275"/>
    <lineage>
        <taxon>Eukaryota</taxon>
        <taxon>Fungi</taxon>
        <taxon>Dikarya</taxon>
        <taxon>Basidiomycota</taxon>
        <taxon>Agaricomycotina</taxon>
        <taxon>Agaricomycetes</taxon>
        <taxon>Corticiales</taxon>
        <taxon>Punctulariaceae</taxon>
        <taxon>Punctularia</taxon>
    </lineage>
</organism>
<feature type="domain" description="DNA2/NAM7 helicase helicase" evidence="1">
    <location>
        <begin position="471"/>
        <end position="790"/>
    </location>
</feature>
<protein>
    <submittedName>
        <fullName evidence="3">p-loop containing nucleoside triphosphate hydrolase protein</fullName>
    </submittedName>
</protein>
<dbReference type="InterPro" id="IPR041679">
    <property type="entry name" value="DNA2/NAM7-like_C"/>
</dbReference>
<dbReference type="AlphaFoldDB" id="R7RZT1"/>
<dbReference type="SUPFAM" id="SSF52540">
    <property type="entry name" value="P-loop containing nucleoside triphosphate hydrolases"/>
    <property type="match status" value="1"/>
</dbReference>
<dbReference type="GeneID" id="18885778"/>
<dbReference type="HOGENOM" id="CLU_005405_0_0_1"/>
<dbReference type="PANTHER" id="PTHR10887">
    <property type="entry name" value="DNA2/NAM7 HELICASE FAMILY"/>
    <property type="match status" value="1"/>
</dbReference>
<dbReference type="InterPro" id="IPR041677">
    <property type="entry name" value="DNA2/NAM7_AAA_11"/>
</dbReference>
<dbReference type="PANTHER" id="PTHR10887:SF341">
    <property type="entry name" value="NFX1-TYPE ZINC FINGER-CONTAINING PROTEIN 1"/>
    <property type="match status" value="1"/>
</dbReference>
<dbReference type="GO" id="GO:0016787">
    <property type="term" value="F:hydrolase activity"/>
    <property type="evidence" value="ECO:0007669"/>
    <property type="project" value="UniProtKB-KW"/>
</dbReference>
<dbReference type="InterPro" id="IPR027417">
    <property type="entry name" value="P-loop_NTPase"/>
</dbReference>
<evidence type="ECO:0000313" key="3">
    <source>
        <dbReference type="EMBL" id="EIN03493.1"/>
    </source>
</evidence>
<dbReference type="CDD" id="cd17936">
    <property type="entry name" value="EEXXEc_NFX1"/>
    <property type="match status" value="1"/>
</dbReference>
<dbReference type="KEGG" id="psq:PUNSTDRAFT_78056"/>
<dbReference type="Proteomes" id="UP000054196">
    <property type="component" value="Unassembled WGS sequence"/>
</dbReference>
<dbReference type="GO" id="GO:0031048">
    <property type="term" value="P:regulatory ncRNA-mediated heterochromatin formation"/>
    <property type="evidence" value="ECO:0007669"/>
    <property type="project" value="TreeGrafter"/>
</dbReference>